<dbReference type="Proteomes" id="UP000663865">
    <property type="component" value="Unassembled WGS sequence"/>
</dbReference>
<protein>
    <submittedName>
        <fullName evidence="2">Uncharacterized protein</fullName>
    </submittedName>
</protein>
<proteinExistence type="predicted"/>
<name>A0A818MVV0_9BILA</name>
<organism evidence="2 3">
    <name type="scientific">Rotaria socialis</name>
    <dbReference type="NCBI Taxonomy" id="392032"/>
    <lineage>
        <taxon>Eukaryota</taxon>
        <taxon>Metazoa</taxon>
        <taxon>Spiralia</taxon>
        <taxon>Gnathifera</taxon>
        <taxon>Rotifera</taxon>
        <taxon>Eurotatoria</taxon>
        <taxon>Bdelloidea</taxon>
        <taxon>Philodinida</taxon>
        <taxon>Philodinidae</taxon>
        <taxon>Rotaria</taxon>
    </lineage>
</organism>
<feature type="transmembrane region" description="Helical" evidence="1">
    <location>
        <begin position="12"/>
        <end position="33"/>
    </location>
</feature>
<evidence type="ECO:0000256" key="1">
    <source>
        <dbReference type="SAM" id="Phobius"/>
    </source>
</evidence>
<accession>A0A818MVV0</accession>
<sequence length="161" mass="17946">MTFPLAKYDLFFVMSLVGILLGGIPFTTLLTLYMKQKILASTIQYTTSTTVATMLNQTNTTKPIYFCGGISSYTLWQPYDVDVMMMNIDTTNCSFNATPIYFTSMAGLGSHWTLIGYTGISIATNISFTIYASSWANWNSTQMVAIAQTSLWNANWLGFSY</sequence>
<dbReference type="EMBL" id="CAJNYV010003682">
    <property type="protein sequence ID" value="CAF3595639.1"/>
    <property type="molecule type" value="Genomic_DNA"/>
</dbReference>
<evidence type="ECO:0000313" key="2">
    <source>
        <dbReference type="EMBL" id="CAF3595639.1"/>
    </source>
</evidence>
<comment type="caution">
    <text evidence="2">The sequence shown here is derived from an EMBL/GenBank/DDBJ whole genome shotgun (WGS) entry which is preliminary data.</text>
</comment>
<keyword evidence="1" id="KW-1133">Transmembrane helix</keyword>
<evidence type="ECO:0000313" key="3">
    <source>
        <dbReference type="Proteomes" id="UP000663865"/>
    </source>
</evidence>
<keyword evidence="1" id="KW-0472">Membrane</keyword>
<reference evidence="2" key="1">
    <citation type="submission" date="2021-02" db="EMBL/GenBank/DDBJ databases">
        <authorList>
            <person name="Nowell W R."/>
        </authorList>
    </citation>
    <scope>NUCLEOTIDE SEQUENCE</scope>
</reference>
<dbReference type="AlphaFoldDB" id="A0A818MVV0"/>
<gene>
    <name evidence="2" type="ORF">KIK155_LOCUS20658</name>
</gene>
<keyword evidence="1" id="KW-0812">Transmembrane</keyword>